<dbReference type="SUPFAM" id="SSF56112">
    <property type="entry name" value="Protein kinase-like (PK-like)"/>
    <property type="match status" value="2"/>
</dbReference>
<dbReference type="AlphaFoldDB" id="A0AAV1C8N1"/>
<keyword evidence="8" id="KW-0732">Signal</keyword>
<evidence type="ECO:0000256" key="11">
    <source>
        <dbReference type="ARBA" id="ARBA00022840"/>
    </source>
</evidence>
<dbReference type="GO" id="GO:0009506">
    <property type="term" value="C:plasmodesma"/>
    <property type="evidence" value="ECO:0007669"/>
    <property type="project" value="TreeGrafter"/>
</dbReference>
<dbReference type="GO" id="GO:0005886">
    <property type="term" value="C:plasma membrane"/>
    <property type="evidence" value="ECO:0007669"/>
    <property type="project" value="UniProtKB-SubCell"/>
</dbReference>
<evidence type="ECO:0000256" key="7">
    <source>
        <dbReference type="ARBA" id="ARBA00022692"/>
    </source>
</evidence>
<evidence type="ECO:0000256" key="10">
    <source>
        <dbReference type="ARBA" id="ARBA00022777"/>
    </source>
</evidence>
<dbReference type="FunFam" id="3.30.200.20:FF:000039">
    <property type="entry name" value="receptor-like protein kinase FERONIA"/>
    <property type="match status" value="1"/>
</dbReference>
<dbReference type="Gene3D" id="1.10.510.10">
    <property type="entry name" value="Transferase(Phosphotransferase) domain 1"/>
    <property type="match status" value="2"/>
</dbReference>
<feature type="region of interest" description="Disordered" evidence="17">
    <location>
        <begin position="68"/>
        <end position="91"/>
    </location>
</feature>
<dbReference type="EMBL" id="OX459118">
    <property type="protein sequence ID" value="CAI9091260.1"/>
    <property type="molecule type" value="Genomic_DNA"/>
</dbReference>
<dbReference type="PANTHER" id="PTHR27003">
    <property type="entry name" value="OS07G0166700 PROTEIN"/>
    <property type="match status" value="1"/>
</dbReference>
<name>A0AAV1C8N1_OLDCO</name>
<comment type="similarity">
    <text evidence="3">In the C-terminal section; belongs to the protein kinase superfamily. Ser/Thr protein kinase family.</text>
</comment>
<evidence type="ECO:0000256" key="6">
    <source>
        <dbReference type="ARBA" id="ARBA00022679"/>
    </source>
</evidence>
<evidence type="ECO:0000256" key="1">
    <source>
        <dbReference type="ARBA" id="ARBA00004251"/>
    </source>
</evidence>
<dbReference type="InterPro" id="IPR000719">
    <property type="entry name" value="Prot_kinase_dom"/>
</dbReference>
<dbReference type="Pfam" id="PF07714">
    <property type="entry name" value="PK_Tyr_Ser-Thr"/>
    <property type="match status" value="1"/>
</dbReference>
<feature type="domain" description="Protein kinase" evidence="18">
    <location>
        <begin position="515"/>
        <end position="796"/>
    </location>
</feature>
<evidence type="ECO:0000256" key="13">
    <source>
        <dbReference type="ARBA" id="ARBA00023136"/>
    </source>
</evidence>
<evidence type="ECO:0000256" key="17">
    <source>
        <dbReference type="SAM" id="MobiDB-lite"/>
    </source>
</evidence>
<keyword evidence="15" id="KW-0325">Glycoprotein</keyword>
<evidence type="ECO:0000256" key="12">
    <source>
        <dbReference type="ARBA" id="ARBA00022989"/>
    </source>
</evidence>
<dbReference type="PROSITE" id="PS00107">
    <property type="entry name" value="PROTEIN_KINASE_ATP"/>
    <property type="match status" value="1"/>
</dbReference>
<keyword evidence="9 16" id="KW-0547">Nucleotide-binding</keyword>
<organism evidence="19 20">
    <name type="scientific">Oldenlandia corymbosa var. corymbosa</name>
    <dbReference type="NCBI Taxonomy" id="529605"/>
    <lineage>
        <taxon>Eukaryota</taxon>
        <taxon>Viridiplantae</taxon>
        <taxon>Streptophyta</taxon>
        <taxon>Embryophyta</taxon>
        <taxon>Tracheophyta</taxon>
        <taxon>Spermatophyta</taxon>
        <taxon>Magnoliopsida</taxon>
        <taxon>eudicotyledons</taxon>
        <taxon>Gunneridae</taxon>
        <taxon>Pentapetalae</taxon>
        <taxon>asterids</taxon>
        <taxon>lamiids</taxon>
        <taxon>Gentianales</taxon>
        <taxon>Rubiaceae</taxon>
        <taxon>Rubioideae</taxon>
        <taxon>Spermacoceae</taxon>
        <taxon>Hedyotis-Oldenlandia complex</taxon>
        <taxon>Oldenlandia</taxon>
    </lineage>
</organism>
<dbReference type="InterPro" id="IPR045272">
    <property type="entry name" value="ANXUR1/2-like"/>
</dbReference>
<keyword evidence="10" id="KW-0418">Kinase</keyword>
<dbReference type="PANTHER" id="PTHR27003:SF467">
    <property type="entry name" value="PROTEIN KINASE DOMAIN-CONTAINING PROTEIN"/>
    <property type="match status" value="1"/>
</dbReference>
<evidence type="ECO:0000256" key="9">
    <source>
        <dbReference type="ARBA" id="ARBA00022741"/>
    </source>
</evidence>
<dbReference type="GO" id="GO:0004714">
    <property type="term" value="F:transmembrane receptor protein tyrosine kinase activity"/>
    <property type="evidence" value="ECO:0007669"/>
    <property type="project" value="InterPro"/>
</dbReference>
<protein>
    <submittedName>
        <fullName evidence="19">OLC1v1026236C4</fullName>
    </submittedName>
</protein>
<dbReference type="Gene3D" id="2.60.120.430">
    <property type="entry name" value="Galactose-binding lectin"/>
    <property type="match status" value="2"/>
</dbReference>
<feature type="region of interest" description="Disordered" evidence="17">
    <location>
        <begin position="822"/>
        <end position="846"/>
    </location>
</feature>
<dbReference type="InterPro" id="IPR008271">
    <property type="entry name" value="Ser/Thr_kinase_AS"/>
</dbReference>
<comment type="similarity">
    <text evidence="2">In the N-terminal section; belongs to the leguminous lectin family.</text>
</comment>
<evidence type="ECO:0000256" key="14">
    <source>
        <dbReference type="ARBA" id="ARBA00023170"/>
    </source>
</evidence>
<dbReference type="PROSITE" id="PS50011">
    <property type="entry name" value="PROTEIN_KINASE_DOM"/>
    <property type="match status" value="2"/>
</dbReference>
<evidence type="ECO:0000256" key="4">
    <source>
        <dbReference type="ARBA" id="ARBA00022475"/>
    </source>
</evidence>
<evidence type="ECO:0000256" key="2">
    <source>
        <dbReference type="ARBA" id="ARBA00008536"/>
    </source>
</evidence>
<keyword evidence="20" id="KW-1185">Reference proteome</keyword>
<keyword evidence="11 16" id="KW-0067">ATP-binding</keyword>
<feature type="region of interest" description="Disordered" evidence="17">
    <location>
        <begin position="865"/>
        <end position="885"/>
    </location>
</feature>
<evidence type="ECO:0000256" key="8">
    <source>
        <dbReference type="ARBA" id="ARBA00022729"/>
    </source>
</evidence>
<evidence type="ECO:0000313" key="20">
    <source>
        <dbReference type="Proteomes" id="UP001161247"/>
    </source>
</evidence>
<keyword evidence="6" id="KW-0808">Transferase</keyword>
<dbReference type="Pfam" id="PF00069">
    <property type="entry name" value="Pkinase"/>
    <property type="match status" value="1"/>
</dbReference>
<keyword evidence="13" id="KW-0472">Membrane</keyword>
<feature type="binding site" evidence="16">
    <location>
        <position position="544"/>
    </location>
    <ligand>
        <name>ATP</name>
        <dbReference type="ChEBI" id="CHEBI:30616"/>
    </ligand>
</feature>
<dbReference type="PROSITE" id="PS00108">
    <property type="entry name" value="PROTEIN_KINASE_ST"/>
    <property type="match status" value="1"/>
</dbReference>
<gene>
    <name evidence="19" type="ORF">OLC1_LOCUS3227</name>
</gene>
<evidence type="ECO:0000256" key="15">
    <source>
        <dbReference type="ARBA" id="ARBA00023180"/>
    </source>
</evidence>
<accession>A0AAV1C8N1</accession>
<keyword evidence="4" id="KW-1003">Cell membrane</keyword>
<evidence type="ECO:0000256" key="16">
    <source>
        <dbReference type="PROSITE-ProRule" id="PRU10141"/>
    </source>
</evidence>
<evidence type="ECO:0000256" key="5">
    <source>
        <dbReference type="ARBA" id="ARBA00022527"/>
    </source>
</evidence>
<dbReference type="SMART" id="SM00220">
    <property type="entry name" value="S_TKc"/>
    <property type="match status" value="1"/>
</dbReference>
<reference evidence="19" key="1">
    <citation type="submission" date="2023-03" db="EMBL/GenBank/DDBJ databases">
        <authorList>
            <person name="Julca I."/>
        </authorList>
    </citation>
    <scope>NUCLEOTIDE SEQUENCE</scope>
</reference>
<keyword evidence="5" id="KW-0723">Serine/threonine-protein kinase</keyword>
<keyword evidence="14" id="KW-0675">Receptor</keyword>
<dbReference type="GO" id="GO:0005524">
    <property type="term" value="F:ATP binding"/>
    <property type="evidence" value="ECO:0007669"/>
    <property type="project" value="UniProtKB-UniRule"/>
</dbReference>
<dbReference type="GO" id="GO:0004674">
    <property type="term" value="F:protein serine/threonine kinase activity"/>
    <property type="evidence" value="ECO:0007669"/>
    <property type="project" value="UniProtKB-KW"/>
</dbReference>
<sequence>MSVAKALRVAIFICALVLCHLHHLLAFTIVHSLSLAASYYIGDIAINCGSTGKFIAFDGREWIGDSGSELISSSRPKGKSESSTSVHKSFSADPVPYKTARISATPFYYKFHVSPGQKFIRLHFHPAPYYGFKDSEDLFTVKAGNFTLLSNFSASLAAEALGGIFFVKEFCLNIEDDTDLIITFSPSDSRNSKKVHAFVNGIEIISMPTGLYYTMDHEMGARIVGLLDRFVVIDNSTALELIERLNTGASSISPVEDLGLFRRWNGDDNHFLETGVDRASLSAHSIVYTSTRAYYAPPKVYQTSWKLKPNIEVQEVYTFRWRIPIDIGFGYLIRLHYYDSDPSFRTGGGKNEFSVLMNGHIAETKVDILSWSGGSGIPVHRDYVVMVKGDKQSGNSDLLIDLRSTNGLVAGLLSGLEIFKLSNPDNSLAAPNRVSQRRMSFSWKQKIHTLFSLSKSNAVMTGIIILLVLVNALVYYLRQTWGPSVHKGEALPLLSIDPSFRCFSLYEILLVTENFSDAFLIGRGGFGKVYKGFISSISQVVAIKRLNANSKQGPREFWAEVETLSKFRHIHLVSLIGYCNEGSEMILVYEYMPCGTLADNIYKFAKNGQDSVHLCWEQRLRICIGAARGLEYLHTGTEYGVIHRDVKDTNILLDEHFVAKISDFGLSKLEELSESKSYMTTKVKGTYGYLDPEYHMTSKLTRNVDVYAFGVVMLVVLSGRPAVDVRNPGDSQSLLSSFRDCVTEGDFEPIIDPRLQGRILPSSLKEFVLSIENCLHHQPKKRPTMAQVARSLELALEQQEGPTISVTEVVAEMSKLSDVKDAESMQFSQSPPFPTKTDEAQLRENSSTVKKSIWGWPWKPTWNRGKPTKKADIVSSNGSSPHSSVDQQPYHLGPCFSNQDIQEAIDNLSDGNGRRLNSSDDFEGVDGKGRKASIGFMKQLEKPVIIYEFVLGHDRASDVFKEVEELSKLRHVNLQTLVGYSLDERENLKFVVYEHVGFESLDDHIYRRNGNPPLSWKCRLDICIAVAEGLAYLQECSGQAVNHRHLELANILLDKNWIPKISHVSEFLLKYAITQNFWGSPASGISITKEFQSGFEVREHSDLSSLGLLLVEVLFARRVNLEDCGGYFTSLRKSINCRTLHLTIDSSLRGEIAAKSLAEYLKTIFYCLLASMLASKESPASVVAAASKLKSALELQQKAESTVLQALEANEGSGSGFSLEDIYQEISPLDVILPKKWHPI</sequence>
<dbReference type="InterPro" id="IPR017441">
    <property type="entry name" value="Protein_kinase_ATP_BS"/>
</dbReference>
<keyword evidence="12" id="KW-1133">Transmembrane helix</keyword>
<dbReference type="FunFam" id="2.60.120.430:FF:000003">
    <property type="entry name" value="FERONIA receptor-like kinase"/>
    <property type="match status" value="1"/>
</dbReference>
<evidence type="ECO:0000259" key="18">
    <source>
        <dbReference type="PROSITE" id="PS50011"/>
    </source>
</evidence>
<comment type="subcellular location">
    <subcellularLocation>
        <location evidence="1">Cell membrane</location>
        <topology evidence="1">Single-pass type I membrane protein</topology>
    </subcellularLocation>
</comment>
<dbReference type="Proteomes" id="UP001161247">
    <property type="component" value="Chromosome 1"/>
</dbReference>
<keyword evidence="7" id="KW-0812">Transmembrane</keyword>
<dbReference type="CDD" id="cd14066">
    <property type="entry name" value="STKc_IRAK"/>
    <property type="match status" value="1"/>
</dbReference>
<dbReference type="GO" id="GO:0002229">
    <property type="term" value="P:defense response to oomycetes"/>
    <property type="evidence" value="ECO:0007669"/>
    <property type="project" value="UniProtKB-ARBA"/>
</dbReference>
<dbReference type="InterPro" id="IPR001245">
    <property type="entry name" value="Ser-Thr/Tyr_kinase_cat_dom"/>
</dbReference>
<dbReference type="FunFam" id="1.10.510.10:FF:000240">
    <property type="entry name" value="Lectin-domain containing receptor kinase A4.3"/>
    <property type="match status" value="1"/>
</dbReference>
<feature type="domain" description="Protein kinase" evidence="18">
    <location>
        <begin position="902"/>
        <end position="1189"/>
    </location>
</feature>
<feature type="compositionally biased region" description="Low complexity" evidence="17">
    <location>
        <begin position="875"/>
        <end position="884"/>
    </location>
</feature>
<proteinExistence type="inferred from homology"/>
<evidence type="ECO:0000256" key="3">
    <source>
        <dbReference type="ARBA" id="ARBA00010217"/>
    </source>
</evidence>
<dbReference type="InterPro" id="IPR011009">
    <property type="entry name" value="Kinase-like_dom_sf"/>
</dbReference>
<dbReference type="Gene3D" id="3.30.200.20">
    <property type="entry name" value="Phosphorylase Kinase, domain 1"/>
    <property type="match status" value="1"/>
</dbReference>
<evidence type="ECO:0000313" key="19">
    <source>
        <dbReference type="EMBL" id="CAI9091260.1"/>
    </source>
</evidence>